<gene>
    <name evidence="4" type="ORF">BGZ70_009478</name>
</gene>
<dbReference type="PANTHER" id="PTHR12482">
    <property type="entry name" value="LIPASE ROG1-RELATED-RELATED"/>
    <property type="match status" value="1"/>
</dbReference>
<dbReference type="SUPFAM" id="SSF53474">
    <property type="entry name" value="alpha/beta-Hydrolases"/>
    <property type="match status" value="1"/>
</dbReference>
<dbReference type="Gene3D" id="3.40.50.1820">
    <property type="entry name" value="alpha/beta hydrolase"/>
    <property type="match status" value="1"/>
</dbReference>
<dbReference type="InterPro" id="IPR044294">
    <property type="entry name" value="Lipase-like"/>
</dbReference>
<feature type="region of interest" description="Disordered" evidence="2">
    <location>
        <begin position="278"/>
        <end position="320"/>
    </location>
</feature>
<feature type="domain" description="DUF676" evidence="3">
    <location>
        <begin position="326"/>
        <end position="508"/>
    </location>
</feature>
<evidence type="ECO:0000313" key="5">
    <source>
        <dbReference type="Proteomes" id="UP000738359"/>
    </source>
</evidence>
<accession>A0A9P6M0N3</accession>
<dbReference type="GO" id="GO:0047372">
    <property type="term" value="F:monoacylglycerol lipase activity"/>
    <property type="evidence" value="ECO:0007669"/>
    <property type="project" value="TreeGrafter"/>
</dbReference>
<comment type="caution">
    <text evidence="4">The sequence shown here is derived from an EMBL/GenBank/DDBJ whole genome shotgun (WGS) entry which is preliminary data.</text>
</comment>
<name>A0A9P6M0N3_MORAP</name>
<sequence length="734" mass="79265">MSPKPLLLIQHKLSLSVGGIVRYRIKLNPDQLSNIDSLQFRIRNASPVYRNLTPGSGPWKVSVALVRNPNKTPAVPELVPFIGCAQVCRLDAPVMDPRSHSHGQSDKVEEGCNEWELEVLSEMVLQRNWVDLKVEVFAVLKECALGLVDNKNNSSSDPASGGSDVEVVPQILQPSLVSCEYKDTAAICGPTFPDVQEDQDAEGLHLVLLTHGIHGTWLDMLYIKEQIDAQNAHNGKTVTFLTDTNHAGTEEGIQMAGQRVALDILEFTGYCDTEQGKHLRRSATTPATTATPLTKASPASATLSSSSSTGSAAKNRNARRPFPRGFSKVSIIGHSLGGLINIYALGYIEDVTHGAFFNTIQPAHFISMATPLLGIGFEHPWVLGFALSLGCIGQTGKDLALEYRSPKQLKQSSSSSSSSSPPSLSSFNATKEKGTTDTETHDTTAAAATTTPTTAMTTTFDCTLDREPGPLLLAMARPGSASNRILKRFQDRTSYANIENDMAVRFKTSSMMGIPTFDMDQFFSPEGAATQPRKNLYHSAVTSTLALLFPNVPTKAKFLSIADEPSPIVVVDHVPAAAAAAAEPVKRREGASEAADSDDRARSTVSEALQKASTEMGVVNGSAKKGLFKKSKKSSKTSSSPSSSSRSSSRSSSSSRETNATKLSSSTSSSTLACKSRLELAQLVAEGYHAEMDWTKIGVFIVHEAHVQIIVRRKWYNLDGWKTVQDLVERFDFT</sequence>
<dbReference type="InterPro" id="IPR029058">
    <property type="entry name" value="AB_hydrolase_fold"/>
</dbReference>
<evidence type="ECO:0000256" key="2">
    <source>
        <dbReference type="SAM" id="MobiDB-lite"/>
    </source>
</evidence>
<dbReference type="InterPro" id="IPR007751">
    <property type="entry name" value="DUF676_lipase-like"/>
</dbReference>
<protein>
    <recommendedName>
        <fullName evidence="3">DUF676 domain-containing protein</fullName>
    </recommendedName>
</protein>
<dbReference type="PANTHER" id="PTHR12482:SF62">
    <property type="entry name" value="LIPASE ROG1-RELATED"/>
    <property type="match status" value="1"/>
</dbReference>
<feature type="compositionally biased region" description="Basic and acidic residues" evidence="2">
    <location>
        <begin position="584"/>
        <end position="602"/>
    </location>
</feature>
<organism evidence="4 5">
    <name type="scientific">Mortierella alpina</name>
    <name type="common">Oleaginous fungus</name>
    <name type="synonym">Mortierella renispora</name>
    <dbReference type="NCBI Taxonomy" id="64518"/>
    <lineage>
        <taxon>Eukaryota</taxon>
        <taxon>Fungi</taxon>
        <taxon>Fungi incertae sedis</taxon>
        <taxon>Mucoromycota</taxon>
        <taxon>Mortierellomycotina</taxon>
        <taxon>Mortierellomycetes</taxon>
        <taxon>Mortierellales</taxon>
        <taxon>Mortierellaceae</taxon>
        <taxon>Mortierella</taxon>
    </lineage>
</organism>
<feature type="region of interest" description="Disordered" evidence="2">
    <location>
        <begin position="579"/>
        <end position="666"/>
    </location>
</feature>
<proteinExistence type="inferred from homology"/>
<feature type="compositionally biased region" description="Basic and acidic residues" evidence="2">
    <location>
        <begin position="430"/>
        <end position="442"/>
    </location>
</feature>
<evidence type="ECO:0000313" key="4">
    <source>
        <dbReference type="EMBL" id="KAF9957562.1"/>
    </source>
</evidence>
<keyword evidence="5" id="KW-1185">Reference proteome</keyword>
<feature type="domain" description="DUF676" evidence="3">
    <location>
        <begin position="202"/>
        <end position="271"/>
    </location>
</feature>
<evidence type="ECO:0000259" key="3">
    <source>
        <dbReference type="Pfam" id="PF05057"/>
    </source>
</evidence>
<feature type="compositionally biased region" description="Polar residues" evidence="2">
    <location>
        <begin position="604"/>
        <end position="613"/>
    </location>
</feature>
<feature type="region of interest" description="Disordered" evidence="2">
    <location>
        <begin position="409"/>
        <end position="450"/>
    </location>
</feature>
<feature type="compositionally biased region" description="Low complexity" evidence="2">
    <location>
        <begin position="409"/>
        <end position="426"/>
    </location>
</feature>
<feature type="compositionally biased region" description="Low complexity" evidence="2">
    <location>
        <begin position="282"/>
        <end position="313"/>
    </location>
</feature>
<dbReference type="OrthoDB" id="5368485at2759"/>
<evidence type="ECO:0000256" key="1">
    <source>
        <dbReference type="ARBA" id="ARBA00007920"/>
    </source>
</evidence>
<dbReference type="AlphaFoldDB" id="A0A9P6M0N3"/>
<dbReference type="Pfam" id="PF05057">
    <property type="entry name" value="DUF676"/>
    <property type="match status" value="2"/>
</dbReference>
<dbReference type="EMBL" id="JAAAHY010000773">
    <property type="protein sequence ID" value="KAF9957562.1"/>
    <property type="molecule type" value="Genomic_DNA"/>
</dbReference>
<reference evidence="4" key="1">
    <citation type="journal article" date="2020" name="Fungal Divers.">
        <title>Resolving the Mortierellaceae phylogeny through synthesis of multi-gene phylogenetics and phylogenomics.</title>
        <authorList>
            <person name="Vandepol N."/>
            <person name="Liber J."/>
            <person name="Desiro A."/>
            <person name="Na H."/>
            <person name="Kennedy M."/>
            <person name="Barry K."/>
            <person name="Grigoriev I.V."/>
            <person name="Miller A.N."/>
            <person name="O'Donnell K."/>
            <person name="Stajich J.E."/>
            <person name="Bonito G."/>
        </authorList>
    </citation>
    <scope>NUCLEOTIDE SEQUENCE</scope>
    <source>
        <strain evidence="4">CK1249</strain>
    </source>
</reference>
<dbReference type="Proteomes" id="UP000738359">
    <property type="component" value="Unassembled WGS sequence"/>
</dbReference>
<comment type="similarity">
    <text evidence="1">Belongs to the putative lipase ROG1 family.</text>
</comment>
<feature type="compositionally biased region" description="Basic residues" evidence="2">
    <location>
        <begin position="626"/>
        <end position="635"/>
    </location>
</feature>
<feature type="compositionally biased region" description="Low complexity" evidence="2">
    <location>
        <begin position="636"/>
        <end position="656"/>
    </location>
</feature>